<dbReference type="Proteomes" id="UP001472677">
    <property type="component" value="Unassembled WGS sequence"/>
</dbReference>
<name>A0ABR2CR89_9ROSI</name>
<accession>A0ABR2CR89</accession>
<evidence type="ECO:0000313" key="1">
    <source>
        <dbReference type="EMBL" id="KAK8522020.1"/>
    </source>
</evidence>
<organism evidence="1 2">
    <name type="scientific">Hibiscus sabdariffa</name>
    <name type="common">roselle</name>
    <dbReference type="NCBI Taxonomy" id="183260"/>
    <lineage>
        <taxon>Eukaryota</taxon>
        <taxon>Viridiplantae</taxon>
        <taxon>Streptophyta</taxon>
        <taxon>Embryophyta</taxon>
        <taxon>Tracheophyta</taxon>
        <taxon>Spermatophyta</taxon>
        <taxon>Magnoliopsida</taxon>
        <taxon>eudicotyledons</taxon>
        <taxon>Gunneridae</taxon>
        <taxon>Pentapetalae</taxon>
        <taxon>rosids</taxon>
        <taxon>malvids</taxon>
        <taxon>Malvales</taxon>
        <taxon>Malvaceae</taxon>
        <taxon>Malvoideae</taxon>
        <taxon>Hibiscus</taxon>
    </lineage>
</organism>
<gene>
    <name evidence="1" type="ORF">V6N12_066590</name>
</gene>
<keyword evidence="2" id="KW-1185">Reference proteome</keyword>
<dbReference type="EMBL" id="JBBPBM010000046">
    <property type="protein sequence ID" value="KAK8522020.1"/>
    <property type="molecule type" value="Genomic_DNA"/>
</dbReference>
<evidence type="ECO:0000313" key="2">
    <source>
        <dbReference type="Proteomes" id="UP001472677"/>
    </source>
</evidence>
<sequence>MFSAEGEMVEDEELSISPEIMLNLNHVYFSPVLKAMNCAKALSTSQEMTDQSLVESKVDFESLTLLPKSRMIT</sequence>
<proteinExistence type="predicted"/>
<comment type="caution">
    <text evidence="1">The sequence shown here is derived from an EMBL/GenBank/DDBJ whole genome shotgun (WGS) entry which is preliminary data.</text>
</comment>
<reference evidence="1 2" key="1">
    <citation type="journal article" date="2024" name="G3 (Bethesda)">
        <title>Genome assembly of Hibiscus sabdariffa L. provides insights into metabolisms of medicinal natural products.</title>
        <authorList>
            <person name="Kim T."/>
        </authorList>
    </citation>
    <scope>NUCLEOTIDE SEQUENCE [LARGE SCALE GENOMIC DNA]</scope>
    <source>
        <strain evidence="1">TK-2024</strain>
        <tissue evidence="1">Old leaves</tissue>
    </source>
</reference>
<protein>
    <submittedName>
        <fullName evidence="1">Uncharacterized protein</fullName>
    </submittedName>
</protein>